<dbReference type="InterPro" id="IPR052698">
    <property type="entry name" value="MoCofactor_Util/Proc"/>
</dbReference>
<dbReference type="EMBL" id="PJCH01000015">
    <property type="protein sequence ID" value="PQA86051.1"/>
    <property type="molecule type" value="Genomic_DNA"/>
</dbReference>
<dbReference type="Pfam" id="PF02625">
    <property type="entry name" value="XdhC_CoxI"/>
    <property type="match status" value="1"/>
</dbReference>
<dbReference type="Proteomes" id="UP000239504">
    <property type="component" value="Unassembled WGS sequence"/>
</dbReference>
<dbReference type="Gene3D" id="3.40.50.720">
    <property type="entry name" value="NAD(P)-binding Rossmann-like Domain"/>
    <property type="match status" value="1"/>
</dbReference>
<keyword evidence="4" id="KW-1185">Reference proteome</keyword>
<reference evidence="3 4" key="1">
    <citation type="submission" date="2017-12" db="EMBL/GenBank/DDBJ databases">
        <authorList>
            <person name="Hurst M.R.H."/>
        </authorList>
    </citation>
    <scope>NUCLEOTIDE SEQUENCE [LARGE SCALE GENOMIC DNA]</scope>
    <source>
        <strain evidence="3 4">SY-3-19</strain>
    </source>
</reference>
<organism evidence="3 4">
    <name type="scientific">Hyphococcus luteus</name>
    <dbReference type="NCBI Taxonomy" id="2058213"/>
    <lineage>
        <taxon>Bacteria</taxon>
        <taxon>Pseudomonadati</taxon>
        <taxon>Pseudomonadota</taxon>
        <taxon>Alphaproteobacteria</taxon>
        <taxon>Parvularculales</taxon>
        <taxon>Parvularculaceae</taxon>
        <taxon>Hyphococcus</taxon>
    </lineage>
</organism>
<evidence type="ECO:0000259" key="2">
    <source>
        <dbReference type="Pfam" id="PF13478"/>
    </source>
</evidence>
<feature type="domain" description="XdhC Rossmann" evidence="2">
    <location>
        <begin position="176"/>
        <end position="310"/>
    </location>
</feature>
<protein>
    <submittedName>
        <fullName evidence="3">Xanthine dehydrogenase</fullName>
    </submittedName>
</protein>
<dbReference type="AlphaFoldDB" id="A0A2S7K0R6"/>
<dbReference type="PANTHER" id="PTHR30388">
    <property type="entry name" value="ALDEHYDE OXIDOREDUCTASE MOLYBDENUM COFACTOR ASSEMBLY PROTEIN"/>
    <property type="match status" value="1"/>
</dbReference>
<dbReference type="InterPro" id="IPR027051">
    <property type="entry name" value="XdhC_Rossmann_dom"/>
</dbReference>
<sequence>MLDASPEIPLPAAFDPSGGDVLRFALAERRAGRPAVIVTLVEIDGASPRALGAQMAVAEDGRFAGSISSGCLERAIVEEARAAMDRGEGGVVRYGKGSPFLDVTLPCGSGVDLLFTVNPPAEALSDACIALDARRPVAAGFETNTMTLCDARRSQRESETSFTRIYQPPLRIAAAGVGAELVLLARIARAAGHRFCAISPDEAILAQCGAQECFHLKSSSSLPEIPADPWTAFVFLFHDREWELALAPAALASSAFYIGAVGSRRTHAERIEALRGAELDDASLARIEGPIGLIPATRDPSALAVSVLAGVLAAWPHGAA</sequence>
<dbReference type="OrthoDB" id="9815497at2"/>
<evidence type="ECO:0000313" key="4">
    <source>
        <dbReference type="Proteomes" id="UP000239504"/>
    </source>
</evidence>
<evidence type="ECO:0000313" key="3">
    <source>
        <dbReference type="EMBL" id="PQA86051.1"/>
    </source>
</evidence>
<comment type="caution">
    <text evidence="3">The sequence shown here is derived from an EMBL/GenBank/DDBJ whole genome shotgun (WGS) entry which is preliminary data.</text>
</comment>
<accession>A0A2S7K0R6</accession>
<feature type="domain" description="XdhC- CoxI" evidence="1">
    <location>
        <begin position="29"/>
        <end position="95"/>
    </location>
</feature>
<dbReference type="InterPro" id="IPR003777">
    <property type="entry name" value="XdhC_CoxI"/>
</dbReference>
<gene>
    <name evidence="3" type="ORF">CW354_16885</name>
</gene>
<name>A0A2S7K0R6_9PROT</name>
<evidence type="ECO:0000259" key="1">
    <source>
        <dbReference type="Pfam" id="PF02625"/>
    </source>
</evidence>
<dbReference type="PANTHER" id="PTHR30388:SF4">
    <property type="entry name" value="MOLYBDENUM COFACTOR INSERTION CHAPERONE PAOD"/>
    <property type="match status" value="1"/>
</dbReference>
<dbReference type="Pfam" id="PF13478">
    <property type="entry name" value="XdhC_C"/>
    <property type="match status" value="1"/>
</dbReference>
<proteinExistence type="predicted"/>
<dbReference type="RefSeq" id="WP_104831263.1">
    <property type="nucleotide sequence ID" value="NZ_PJCH01000015.1"/>
</dbReference>